<evidence type="ECO:0000259" key="1">
    <source>
        <dbReference type="Pfam" id="PF00534"/>
    </source>
</evidence>
<dbReference type="Pfam" id="PF00534">
    <property type="entry name" value="Glycos_transf_1"/>
    <property type="match status" value="1"/>
</dbReference>
<dbReference type="PANTHER" id="PTHR45947:SF3">
    <property type="entry name" value="SULFOQUINOVOSYL TRANSFERASE SQD2"/>
    <property type="match status" value="1"/>
</dbReference>
<dbReference type="Pfam" id="PF13439">
    <property type="entry name" value="Glyco_transf_4"/>
    <property type="match status" value="1"/>
</dbReference>
<dbReference type="OrthoDB" id="9811239at2"/>
<dbReference type="AlphaFoldDB" id="A0A1T4NPP4"/>
<evidence type="ECO:0000259" key="2">
    <source>
        <dbReference type="Pfam" id="PF13439"/>
    </source>
</evidence>
<dbReference type="PANTHER" id="PTHR45947">
    <property type="entry name" value="SULFOQUINOVOSYL TRANSFERASE SQD2"/>
    <property type="match status" value="1"/>
</dbReference>
<dbReference type="InterPro" id="IPR001296">
    <property type="entry name" value="Glyco_trans_1"/>
</dbReference>
<dbReference type="InterPro" id="IPR028098">
    <property type="entry name" value="Glyco_trans_4-like_N"/>
</dbReference>
<organism evidence="3 4">
    <name type="scientific">Chitinophaga eiseniae</name>
    <dbReference type="NCBI Taxonomy" id="634771"/>
    <lineage>
        <taxon>Bacteria</taxon>
        <taxon>Pseudomonadati</taxon>
        <taxon>Bacteroidota</taxon>
        <taxon>Chitinophagia</taxon>
        <taxon>Chitinophagales</taxon>
        <taxon>Chitinophagaceae</taxon>
        <taxon>Chitinophaga</taxon>
    </lineage>
</organism>
<feature type="domain" description="Glycosyltransferase subfamily 4-like N-terminal" evidence="2">
    <location>
        <begin position="12"/>
        <end position="180"/>
    </location>
</feature>
<sequence length="383" mass="43361">MRVLTIVSKLDIGGIEKTLLSCLPFLKKEAIQLTICCYAKGGHLEQQYKDAGTEIIYFKRSKVPFNDATQLYNILKSGKYDVVHSRFGFTSGGFALACKKLSIPFIVSVHSERYFAKPKRENSRLLSAVTQAYLGLHKRLTLRYATRIIGHSKTNLQYYTAGNRNAASDKFQLIYNGIDFTKLAGNSPALGDEAAQFVADSHCTFLHIGSFREPKNHLYLIDCFKALNPLKEKYKLILVGNGSLFEQVKRKVMLEGLESCVFFAGVDQNITKYLLIADLFFFPSIYEGLGNVLIEAQYMKVPVCASGLQPHHEATHEYYHQYFFDPYDVQDGCTKLKNIIRNIREKKIGEEVTGRAQQFVMDNFTIERMAGNLATVYKTIGSR</sequence>
<gene>
    <name evidence="3" type="ORF">SAMN04488128_1011684</name>
</gene>
<dbReference type="GO" id="GO:0016757">
    <property type="term" value="F:glycosyltransferase activity"/>
    <property type="evidence" value="ECO:0007669"/>
    <property type="project" value="InterPro"/>
</dbReference>
<evidence type="ECO:0000313" key="3">
    <source>
        <dbReference type="EMBL" id="SJZ81027.1"/>
    </source>
</evidence>
<keyword evidence="4" id="KW-1185">Reference proteome</keyword>
<evidence type="ECO:0000313" key="4">
    <source>
        <dbReference type="Proteomes" id="UP000190367"/>
    </source>
</evidence>
<dbReference type="RefSeq" id="WP_078668269.1">
    <property type="nucleotide sequence ID" value="NZ_FUWZ01000001.1"/>
</dbReference>
<dbReference type="SUPFAM" id="SSF53756">
    <property type="entry name" value="UDP-Glycosyltransferase/glycogen phosphorylase"/>
    <property type="match status" value="1"/>
</dbReference>
<proteinExistence type="predicted"/>
<dbReference type="EMBL" id="FUWZ01000001">
    <property type="protein sequence ID" value="SJZ81027.1"/>
    <property type="molecule type" value="Genomic_DNA"/>
</dbReference>
<dbReference type="Gene3D" id="3.40.50.2000">
    <property type="entry name" value="Glycogen Phosphorylase B"/>
    <property type="match status" value="2"/>
</dbReference>
<dbReference type="STRING" id="634771.SAMN04488128_1011684"/>
<dbReference type="Proteomes" id="UP000190367">
    <property type="component" value="Unassembled WGS sequence"/>
</dbReference>
<reference evidence="4" key="1">
    <citation type="submission" date="2017-02" db="EMBL/GenBank/DDBJ databases">
        <authorList>
            <person name="Varghese N."/>
            <person name="Submissions S."/>
        </authorList>
    </citation>
    <scope>NUCLEOTIDE SEQUENCE [LARGE SCALE GENOMIC DNA]</scope>
    <source>
        <strain evidence="4">DSM 22224</strain>
    </source>
</reference>
<dbReference type="InterPro" id="IPR050194">
    <property type="entry name" value="Glycosyltransferase_grp1"/>
</dbReference>
<accession>A0A1T4NPP4</accession>
<protein>
    <submittedName>
        <fullName evidence="3">Glycosyltransferase involved in cell wall bisynthesis</fullName>
    </submittedName>
</protein>
<name>A0A1T4NPP4_9BACT</name>
<feature type="domain" description="Glycosyl transferase family 1" evidence="1">
    <location>
        <begin position="204"/>
        <end position="342"/>
    </location>
</feature>
<keyword evidence="3" id="KW-0808">Transferase</keyword>